<dbReference type="InterPro" id="IPR032251">
    <property type="entry name" value="DUF4826"/>
</dbReference>
<protein>
    <recommendedName>
        <fullName evidence="3">DUF4826 domain-containing protein</fullName>
    </recommendedName>
</protein>
<gene>
    <name evidence="1" type="ORF">N478_06020</name>
</gene>
<sequence length="147" mass="16979">MSENKHVEPELTEEQKQQRLVQWQRQHLQNAQKFLAEKGIITTKVVEKECRLLPPAIAIWKFKDQKGKGYWAISGQMPTDATEESAASNPRDVLRYFSFQWQIKADGIMASGVRDKTQLDFANLLVNRAHALYDLYESDKLWPSEAS</sequence>
<proteinExistence type="predicted"/>
<evidence type="ECO:0000313" key="1">
    <source>
        <dbReference type="EMBL" id="KZN61624.1"/>
    </source>
</evidence>
<dbReference type="Pfam" id="PF16108">
    <property type="entry name" value="DUF4826"/>
    <property type="match status" value="1"/>
</dbReference>
<dbReference type="PATRIC" id="fig|1365257.3.peg.4521"/>
<dbReference type="AlphaFoldDB" id="A0A162C3M2"/>
<reference evidence="1 2" key="1">
    <citation type="submission" date="2013-07" db="EMBL/GenBank/DDBJ databases">
        <title>Comparative Genomic and Metabolomic Analysis of Twelve Strains of Pseudoalteromonas luteoviolacea.</title>
        <authorList>
            <person name="Vynne N.G."/>
            <person name="Mansson M."/>
            <person name="Gram L."/>
        </authorList>
    </citation>
    <scope>NUCLEOTIDE SEQUENCE [LARGE SCALE GENOMIC DNA]</scope>
    <source>
        <strain evidence="1 2">S4060-1</strain>
    </source>
</reference>
<dbReference type="RefSeq" id="WP_063373883.1">
    <property type="nucleotide sequence ID" value="NZ_AUXX01000045.1"/>
</dbReference>
<evidence type="ECO:0008006" key="3">
    <source>
        <dbReference type="Google" id="ProtNLM"/>
    </source>
</evidence>
<accession>A0A162C3M2</accession>
<name>A0A162C3M2_9GAMM</name>
<dbReference type="EMBL" id="AUXX01000045">
    <property type="protein sequence ID" value="KZN61624.1"/>
    <property type="molecule type" value="Genomic_DNA"/>
</dbReference>
<comment type="caution">
    <text evidence="1">The sequence shown here is derived from an EMBL/GenBank/DDBJ whole genome shotgun (WGS) entry which is preliminary data.</text>
</comment>
<dbReference type="Proteomes" id="UP000076661">
    <property type="component" value="Unassembled WGS sequence"/>
</dbReference>
<organism evidence="1 2">
    <name type="scientific">Pseudoalteromonas luteoviolacea S4060-1</name>
    <dbReference type="NCBI Taxonomy" id="1365257"/>
    <lineage>
        <taxon>Bacteria</taxon>
        <taxon>Pseudomonadati</taxon>
        <taxon>Pseudomonadota</taxon>
        <taxon>Gammaproteobacteria</taxon>
        <taxon>Alteromonadales</taxon>
        <taxon>Pseudoalteromonadaceae</taxon>
        <taxon>Pseudoalteromonas</taxon>
    </lineage>
</organism>
<evidence type="ECO:0000313" key="2">
    <source>
        <dbReference type="Proteomes" id="UP000076661"/>
    </source>
</evidence>